<organism evidence="2 3">
    <name type="scientific">Pseudomassariella vexata</name>
    <dbReference type="NCBI Taxonomy" id="1141098"/>
    <lineage>
        <taxon>Eukaryota</taxon>
        <taxon>Fungi</taxon>
        <taxon>Dikarya</taxon>
        <taxon>Ascomycota</taxon>
        <taxon>Pezizomycotina</taxon>
        <taxon>Sordariomycetes</taxon>
        <taxon>Xylariomycetidae</taxon>
        <taxon>Amphisphaeriales</taxon>
        <taxon>Pseudomassariaceae</taxon>
        <taxon>Pseudomassariella</taxon>
    </lineage>
</organism>
<accession>A0A1Y2DEN7</accession>
<dbReference type="EMBL" id="MCFJ01000018">
    <property type="protein sequence ID" value="ORY57740.1"/>
    <property type="molecule type" value="Genomic_DNA"/>
</dbReference>
<evidence type="ECO:0000313" key="3">
    <source>
        <dbReference type="Proteomes" id="UP000193689"/>
    </source>
</evidence>
<dbReference type="Proteomes" id="UP000193689">
    <property type="component" value="Unassembled WGS sequence"/>
</dbReference>
<gene>
    <name evidence="2" type="ORF">BCR38DRAFT_79512</name>
</gene>
<feature type="region of interest" description="Disordered" evidence="1">
    <location>
        <begin position="1"/>
        <end position="35"/>
    </location>
</feature>
<comment type="caution">
    <text evidence="2">The sequence shown here is derived from an EMBL/GenBank/DDBJ whole genome shotgun (WGS) entry which is preliminary data.</text>
</comment>
<evidence type="ECO:0000256" key="1">
    <source>
        <dbReference type="SAM" id="MobiDB-lite"/>
    </source>
</evidence>
<sequence length="154" mass="16230">MSTGIASAPGSNLRHFTNGDNSLDRCIQPGPHPAGDRYLSVEAQNAGRDAGRYRTYCRSLGILRDTSTRPSSFASGVFESYPHAEVEIAHQSRSRSASQSALPSGRPVAGQSCMRYGCLVRGVESDDGWVGGQGAVLNAGQLEDGTKAGPETET</sequence>
<evidence type="ECO:0000313" key="2">
    <source>
        <dbReference type="EMBL" id="ORY57740.1"/>
    </source>
</evidence>
<keyword evidence="3" id="KW-1185">Reference proteome</keyword>
<dbReference type="RefSeq" id="XP_040710869.1">
    <property type="nucleotide sequence ID" value="XM_040865655.1"/>
</dbReference>
<dbReference type="InParanoid" id="A0A1Y2DEN7"/>
<feature type="region of interest" description="Disordered" evidence="1">
    <location>
        <begin position="133"/>
        <end position="154"/>
    </location>
</feature>
<dbReference type="GeneID" id="63781867"/>
<proteinExistence type="predicted"/>
<protein>
    <submittedName>
        <fullName evidence="2">Uncharacterized protein</fullName>
    </submittedName>
</protein>
<reference evidence="2 3" key="1">
    <citation type="submission" date="2016-07" db="EMBL/GenBank/DDBJ databases">
        <title>Pervasive Adenine N6-methylation of Active Genes in Fungi.</title>
        <authorList>
            <consortium name="DOE Joint Genome Institute"/>
            <person name="Mondo S.J."/>
            <person name="Dannebaum R.O."/>
            <person name="Kuo R.C."/>
            <person name="Labutti K."/>
            <person name="Haridas S."/>
            <person name="Kuo A."/>
            <person name="Salamov A."/>
            <person name="Ahrendt S.R."/>
            <person name="Lipzen A."/>
            <person name="Sullivan W."/>
            <person name="Andreopoulos W.B."/>
            <person name="Clum A."/>
            <person name="Lindquist E."/>
            <person name="Daum C."/>
            <person name="Ramamoorthy G.K."/>
            <person name="Gryganskyi A."/>
            <person name="Culley D."/>
            <person name="Magnuson J.K."/>
            <person name="James T.Y."/>
            <person name="O'Malley M.A."/>
            <person name="Stajich J.E."/>
            <person name="Spatafora J.W."/>
            <person name="Visel A."/>
            <person name="Grigoriev I.V."/>
        </authorList>
    </citation>
    <scope>NUCLEOTIDE SEQUENCE [LARGE SCALE GENOMIC DNA]</scope>
    <source>
        <strain evidence="2 3">CBS 129021</strain>
    </source>
</reference>
<name>A0A1Y2DEN7_9PEZI</name>
<dbReference type="AlphaFoldDB" id="A0A1Y2DEN7"/>